<sequence length="127" mass="14653">MGQECNELKWAIHVASLIGDICLVLISECCPRQKENLSGRPQIKWRTETVQIRNGLKVYRKHGRGENGNRVVNGAVEPTAEGRLCTHGTCYTYDDTVQCSRYFVHMFAFRDFSEYVKICRDRAHSKR</sequence>
<protein>
    <recommendedName>
        <fullName evidence="3">Secreted protein</fullName>
    </recommendedName>
</protein>
<gene>
    <name evidence="1" type="ORF">AB6A40_006131</name>
</gene>
<dbReference type="EMBL" id="JBGFUD010004175">
    <property type="protein sequence ID" value="MFH4979422.1"/>
    <property type="molecule type" value="Genomic_DNA"/>
</dbReference>
<comment type="caution">
    <text evidence="1">The sequence shown here is derived from an EMBL/GenBank/DDBJ whole genome shotgun (WGS) entry which is preliminary data.</text>
</comment>
<reference evidence="1 2" key="1">
    <citation type="submission" date="2024-08" db="EMBL/GenBank/DDBJ databases">
        <title>Gnathostoma spinigerum genome.</title>
        <authorList>
            <person name="Gonzalez-Bertolin B."/>
            <person name="Monzon S."/>
            <person name="Zaballos A."/>
            <person name="Jimenez P."/>
            <person name="Dekumyoy P."/>
            <person name="Varona S."/>
            <person name="Cuesta I."/>
            <person name="Sumanam S."/>
            <person name="Adisakwattana P."/>
            <person name="Gasser R.B."/>
            <person name="Hernandez-Gonzalez A."/>
            <person name="Young N.D."/>
            <person name="Perteguer M.J."/>
        </authorList>
    </citation>
    <scope>NUCLEOTIDE SEQUENCE [LARGE SCALE GENOMIC DNA]</scope>
    <source>
        <strain evidence="1">AL3</strain>
        <tissue evidence="1">Liver</tissue>
    </source>
</reference>
<name>A0ABD6EJN1_9BILA</name>
<evidence type="ECO:0000313" key="2">
    <source>
        <dbReference type="Proteomes" id="UP001608902"/>
    </source>
</evidence>
<dbReference type="AlphaFoldDB" id="A0ABD6EJN1"/>
<proteinExistence type="predicted"/>
<evidence type="ECO:0000313" key="1">
    <source>
        <dbReference type="EMBL" id="MFH4979422.1"/>
    </source>
</evidence>
<dbReference type="Proteomes" id="UP001608902">
    <property type="component" value="Unassembled WGS sequence"/>
</dbReference>
<evidence type="ECO:0008006" key="3">
    <source>
        <dbReference type="Google" id="ProtNLM"/>
    </source>
</evidence>
<keyword evidence="2" id="KW-1185">Reference proteome</keyword>
<organism evidence="1 2">
    <name type="scientific">Gnathostoma spinigerum</name>
    <dbReference type="NCBI Taxonomy" id="75299"/>
    <lineage>
        <taxon>Eukaryota</taxon>
        <taxon>Metazoa</taxon>
        <taxon>Ecdysozoa</taxon>
        <taxon>Nematoda</taxon>
        <taxon>Chromadorea</taxon>
        <taxon>Rhabditida</taxon>
        <taxon>Spirurina</taxon>
        <taxon>Gnathostomatomorpha</taxon>
        <taxon>Gnathostomatoidea</taxon>
        <taxon>Gnathostomatidae</taxon>
        <taxon>Gnathostoma</taxon>
    </lineage>
</organism>
<accession>A0ABD6EJN1</accession>